<dbReference type="InterPro" id="IPR005467">
    <property type="entry name" value="His_kinase_dom"/>
</dbReference>
<dbReference type="AlphaFoldDB" id="A0A927AS52"/>
<dbReference type="Pfam" id="PF08447">
    <property type="entry name" value="PAS_3"/>
    <property type="match status" value="2"/>
</dbReference>
<dbReference type="InterPro" id="IPR003661">
    <property type="entry name" value="HisK_dim/P_dom"/>
</dbReference>
<keyword evidence="3" id="KW-0597">Phosphoprotein</keyword>
<dbReference type="Gene3D" id="3.30.565.10">
    <property type="entry name" value="Histidine kinase-like ATPase, C-terminal domain"/>
    <property type="match status" value="1"/>
</dbReference>
<dbReference type="SMART" id="SM00388">
    <property type="entry name" value="HisKA"/>
    <property type="match status" value="1"/>
</dbReference>
<dbReference type="GO" id="GO:0000155">
    <property type="term" value="F:phosphorelay sensor kinase activity"/>
    <property type="evidence" value="ECO:0007669"/>
    <property type="project" value="InterPro"/>
</dbReference>
<dbReference type="InterPro" id="IPR013655">
    <property type="entry name" value="PAS_fold_3"/>
</dbReference>
<dbReference type="PANTHER" id="PTHR43304:SF1">
    <property type="entry name" value="PAC DOMAIN-CONTAINING PROTEIN"/>
    <property type="match status" value="1"/>
</dbReference>
<dbReference type="InterPro" id="IPR003594">
    <property type="entry name" value="HATPase_dom"/>
</dbReference>
<organism evidence="10 11">
    <name type="scientific">Spirosoma profusum</name>
    <dbReference type="NCBI Taxonomy" id="2771354"/>
    <lineage>
        <taxon>Bacteria</taxon>
        <taxon>Pseudomonadati</taxon>
        <taxon>Bacteroidota</taxon>
        <taxon>Cytophagia</taxon>
        <taxon>Cytophagales</taxon>
        <taxon>Cytophagaceae</taxon>
        <taxon>Spirosoma</taxon>
    </lineage>
</organism>
<dbReference type="SMART" id="SM00091">
    <property type="entry name" value="PAS"/>
    <property type="match status" value="2"/>
</dbReference>
<evidence type="ECO:0000313" key="11">
    <source>
        <dbReference type="Proteomes" id="UP000598820"/>
    </source>
</evidence>
<dbReference type="InterPro" id="IPR001610">
    <property type="entry name" value="PAC"/>
</dbReference>
<accession>A0A927AS52</accession>
<feature type="domain" description="PAC" evidence="9">
    <location>
        <begin position="90"/>
        <end position="143"/>
    </location>
</feature>
<dbReference type="PROSITE" id="PS50113">
    <property type="entry name" value="PAC"/>
    <property type="match status" value="3"/>
</dbReference>
<dbReference type="SMART" id="SM00387">
    <property type="entry name" value="HATPase_c"/>
    <property type="match status" value="1"/>
</dbReference>
<dbReference type="PROSITE" id="PS50109">
    <property type="entry name" value="HIS_KIN"/>
    <property type="match status" value="1"/>
</dbReference>
<dbReference type="PANTHER" id="PTHR43304">
    <property type="entry name" value="PHYTOCHROME-LIKE PROTEIN CPH1"/>
    <property type="match status" value="1"/>
</dbReference>
<evidence type="ECO:0000259" key="7">
    <source>
        <dbReference type="PROSITE" id="PS50109"/>
    </source>
</evidence>
<dbReference type="InterPro" id="IPR000014">
    <property type="entry name" value="PAS"/>
</dbReference>
<evidence type="ECO:0000256" key="5">
    <source>
        <dbReference type="ARBA" id="ARBA00022777"/>
    </source>
</evidence>
<comment type="caution">
    <text evidence="10">The sequence shown here is derived from an EMBL/GenBank/DDBJ whole genome shotgun (WGS) entry which is preliminary data.</text>
</comment>
<evidence type="ECO:0000256" key="1">
    <source>
        <dbReference type="ARBA" id="ARBA00000085"/>
    </source>
</evidence>
<comment type="catalytic activity">
    <reaction evidence="1">
        <text>ATP + protein L-histidine = ADP + protein N-phospho-L-histidine.</text>
        <dbReference type="EC" id="2.7.13.3"/>
    </reaction>
</comment>
<keyword evidence="11" id="KW-1185">Reference proteome</keyword>
<dbReference type="NCBIfam" id="TIGR00229">
    <property type="entry name" value="sensory_box"/>
    <property type="match status" value="1"/>
</dbReference>
<dbReference type="InterPro" id="IPR035965">
    <property type="entry name" value="PAS-like_dom_sf"/>
</dbReference>
<feature type="domain" description="PAC" evidence="9">
    <location>
        <begin position="222"/>
        <end position="275"/>
    </location>
</feature>
<dbReference type="InterPro" id="IPR036890">
    <property type="entry name" value="HATPase_C_sf"/>
</dbReference>
<dbReference type="RefSeq" id="WP_190889184.1">
    <property type="nucleotide sequence ID" value="NZ_JACWZY010000021.1"/>
</dbReference>
<dbReference type="InterPro" id="IPR052162">
    <property type="entry name" value="Sensor_kinase/Photoreceptor"/>
</dbReference>
<name>A0A927AS52_9BACT</name>
<evidence type="ECO:0000256" key="3">
    <source>
        <dbReference type="ARBA" id="ARBA00022553"/>
    </source>
</evidence>
<dbReference type="EC" id="2.7.13.3" evidence="2"/>
<dbReference type="Pfam" id="PF02518">
    <property type="entry name" value="HATPase_c"/>
    <property type="match status" value="1"/>
</dbReference>
<dbReference type="PRINTS" id="PR00344">
    <property type="entry name" value="BCTRLSENSOR"/>
</dbReference>
<dbReference type="InterPro" id="IPR000700">
    <property type="entry name" value="PAS-assoc_C"/>
</dbReference>
<evidence type="ECO:0000313" key="10">
    <source>
        <dbReference type="EMBL" id="MBD2703333.1"/>
    </source>
</evidence>
<reference evidence="10" key="1">
    <citation type="submission" date="2020-09" db="EMBL/GenBank/DDBJ databases">
        <authorList>
            <person name="Kim M.K."/>
        </authorList>
    </citation>
    <scope>NUCLEOTIDE SEQUENCE</scope>
    <source>
        <strain evidence="10">BT702</strain>
    </source>
</reference>
<dbReference type="Proteomes" id="UP000598820">
    <property type="component" value="Unassembled WGS sequence"/>
</dbReference>
<evidence type="ECO:0000259" key="8">
    <source>
        <dbReference type="PROSITE" id="PS50112"/>
    </source>
</evidence>
<evidence type="ECO:0000259" key="9">
    <source>
        <dbReference type="PROSITE" id="PS50113"/>
    </source>
</evidence>
<dbReference type="InterPro" id="IPR036097">
    <property type="entry name" value="HisK_dim/P_sf"/>
</dbReference>
<dbReference type="SUPFAM" id="SSF47384">
    <property type="entry name" value="Homodimeric domain of signal transducing histidine kinase"/>
    <property type="match status" value="1"/>
</dbReference>
<evidence type="ECO:0000256" key="2">
    <source>
        <dbReference type="ARBA" id="ARBA00012438"/>
    </source>
</evidence>
<sequence length="687" mass="76787">MGDNKPFDNRPLYGRLDLNFALKSAGLGVWELDPVTNVILWDDRCQQLFGLSNDNQLPLEQAIQHIHPEDLTRVTQAIEWAYNPASGGAYDVTYRTLGADDGLLRWVRFWGQSYFTPEGELYRFSGVAQEVTQQVMDQQRIEASETKLRGLIAAAPIAIGLLVGRDLVIENPNQPYIEIVGKGPHIEGLALRQVMPEMLEYGQPFVQILDDIFTTGTPFIAQATPAKIVQDGVLTEKYYNIYYSPIFNESGEVYAISTMGVEVSEEVKAQQQLQEAETVLRGAIEVADMGTWTLNMETGLTTYSNRLRELFEFTQDYIEQERLYNPILESDRARLVDAVAKASNPESGGLLDEEYTVITQQTGRHRIVRAQAKMFFDPQGRPTKLVGSMRDVTEQRQTQLALEQLVKEQTEELAAANEELAANNEELESNNEEYAAINEELEESNRLLARSNENLQKFAYVASHDLQEPLSKIQQFGDLLKSSQALLSGDDISYIDRMQSASRRMATLIRDLLDYSRLSTQQAIDTLVPLNGVITQVLSTLELVTAETQAEIIIDPLPIVEGNEIQLIQLFQNLLGNALKFRRPSVTPVIHINAQQLNGSELPATIKPVRSAQSYHRIDVVDNGVGFDEKYLDRIFQVFQRLYGKNEFAGTGIGLAICEKVVTNHGGAITASSQPGQGATFSIYLPA</sequence>
<keyword evidence="5" id="KW-0418">Kinase</keyword>
<proteinExistence type="predicted"/>
<keyword evidence="4" id="KW-0808">Transferase</keyword>
<feature type="domain" description="PAC" evidence="9">
    <location>
        <begin position="351"/>
        <end position="404"/>
    </location>
</feature>
<dbReference type="SUPFAM" id="SSF55785">
    <property type="entry name" value="PYP-like sensor domain (PAS domain)"/>
    <property type="match status" value="3"/>
</dbReference>
<dbReference type="EMBL" id="JACWZY010000021">
    <property type="protein sequence ID" value="MBD2703333.1"/>
    <property type="molecule type" value="Genomic_DNA"/>
</dbReference>
<evidence type="ECO:0000256" key="4">
    <source>
        <dbReference type="ARBA" id="ARBA00022679"/>
    </source>
</evidence>
<evidence type="ECO:0000256" key="6">
    <source>
        <dbReference type="SAM" id="Coils"/>
    </source>
</evidence>
<dbReference type="CDD" id="cd00082">
    <property type="entry name" value="HisKA"/>
    <property type="match status" value="1"/>
</dbReference>
<dbReference type="InterPro" id="IPR004358">
    <property type="entry name" value="Sig_transdc_His_kin-like_C"/>
</dbReference>
<protein>
    <recommendedName>
        <fullName evidence="2">histidine kinase</fullName>
        <ecNumber evidence="2">2.7.13.3</ecNumber>
    </recommendedName>
</protein>
<dbReference type="PROSITE" id="PS50112">
    <property type="entry name" value="PAS"/>
    <property type="match status" value="1"/>
</dbReference>
<dbReference type="CDD" id="cd00130">
    <property type="entry name" value="PAS"/>
    <property type="match status" value="2"/>
</dbReference>
<dbReference type="Pfam" id="PF00512">
    <property type="entry name" value="HisKA"/>
    <property type="match status" value="1"/>
</dbReference>
<dbReference type="Gene3D" id="1.10.287.130">
    <property type="match status" value="1"/>
</dbReference>
<feature type="domain" description="Histidine kinase" evidence="7">
    <location>
        <begin position="461"/>
        <end position="687"/>
    </location>
</feature>
<feature type="coiled-coil region" evidence="6">
    <location>
        <begin position="399"/>
        <end position="454"/>
    </location>
</feature>
<keyword evidence="6" id="KW-0175">Coiled coil</keyword>
<dbReference type="Gene3D" id="3.30.450.20">
    <property type="entry name" value="PAS domain"/>
    <property type="match status" value="3"/>
</dbReference>
<gene>
    <name evidence="10" type="ORF">IC229_21995</name>
</gene>
<feature type="domain" description="PAS" evidence="8">
    <location>
        <begin position="14"/>
        <end position="85"/>
    </location>
</feature>
<dbReference type="SMART" id="SM00086">
    <property type="entry name" value="PAC"/>
    <property type="match status" value="2"/>
</dbReference>
<dbReference type="SUPFAM" id="SSF55874">
    <property type="entry name" value="ATPase domain of HSP90 chaperone/DNA topoisomerase II/histidine kinase"/>
    <property type="match status" value="1"/>
</dbReference>